<sequence length="135" mass="14768">MMTSTHEISESSALGATILDRKKSYALIARFVKAGGCITQKQLQEAQKRYVNTPEGVIILLEGEIRNLCREIETLVQESQQIYLGNSLSNVAAKYFGLLFTSDLLGYMREVAIADVLFNDGYGPEAGISLGGLTM</sequence>
<gene>
    <name evidence="1" type="ORF">P3T76_015395</name>
</gene>
<organism evidence="1 2">
    <name type="scientific">Phytophthora citrophthora</name>
    <dbReference type="NCBI Taxonomy" id="4793"/>
    <lineage>
        <taxon>Eukaryota</taxon>
        <taxon>Sar</taxon>
        <taxon>Stramenopiles</taxon>
        <taxon>Oomycota</taxon>
        <taxon>Peronosporomycetes</taxon>
        <taxon>Peronosporales</taxon>
        <taxon>Peronosporaceae</taxon>
        <taxon>Phytophthora</taxon>
    </lineage>
</organism>
<dbReference type="EMBL" id="JASMQC010000052">
    <property type="protein sequence ID" value="KAK1929102.1"/>
    <property type="molecule type" value="Genomic_DNA"/>
</dbReference>
<comment type="caution">
    <text evidence="1">The sequence shown here is derived from an EMBL/GenBank/DDBJ whole genome shotgun (WGS) entry which is preliminary data.</text>
</comment>
<evidence type="ECO:0000313" key="1">
    <source>
        <dbReference type="EMBL" id="KAK1929102.1"/>
    </source>
</evidence>
<evidence type="ECO:0000313" key="2">
    <source>
        <dbReference type="Proteomes" id="UP001259832"/>
    </source>
</evidence>
<protein>
    <submittedName>
        <fullName evidence="1">Uncharacterized protein</fullName>
    </submittedName>
</protein>
<reference evidence="1" key="1">
    <citation type="submission" date="2023-08" db="EMBL/GenBank/DDBJ databases">
        <title>Reference Genome Resource for the Citrus Pathogen Phytophthora citrophthora.</title>
        <authorList>
            <person name="Moller H."/>
            <person name="Coetzee B."/>
            <person name="Rose L.J."/>
            <person name="Van Niekerk J.M."/>
        </authorList>
    </citation>
    <scope>NUCLEOTIDE SEQUENCE</scope>
    <source>
        <strain evidence="1">STE-U-9442</strain>
    </source>
</reference>
<dbReference type="Proteomes" id="UP001259832">
    <property type="component" value="Unassembled WGS sequence"/>
</dbReference>
<dbReference type="AlphaFoldDB" id="A0AAD9FZI2"/>
<name>A0AAD9FZI2_9STRA</name>
<keyword evidence="2" id="KW-1185">Reference proteome</keyword>
<accession>A0AAD9FZI2</accession>
<proteinExistence type="predicted"/>